<dbReference type="Proteomes" id="UP001148786">
    <property type="component" value="Unassembled WGS sequence"/>
</dbReference>
<dbReference type="EMBL" id="JANKHO010001919">
    <property type="protein sequence ID" value="KAJ3496705.1"/>
    <property type="molecule type" value="Genomic_DNA"/>
</dbReference>
<proteinExistence type="predicted"/>
<evidence type="ECO:0000313" key="2">
    <source>
        <dbReference type="EMBL" id="KAJ3496705.1"/>
    </source>
</evidence>
<keyword evidence="3" id="KW-1185">Reference proteome</keyword>
<comment type="caution">
    <text evidence="2">The sequence shown here is derived from an EMBL/GenBank/DDBJ whole genome shotgun (WGS) entry which is preliminary data.</text>
</comment>
<evidence type="ECO:0000313" key="3">
    <source>
        <dbReference type="Proteomes" id="UP001148786"/>
    </source>
</evidence>
<dbReference type="AlphaFoldDB" id="A0A9W8JYP2"/>
<feature type="region of interest" description="Disordered" evidence="1">
    <location>
        <begin position="35"/>
        <end position="54"/>
    </location>
</feature>
<evidence type="ECO:0000256" key="1">
    <source>
        <dbReference type="SAM" id="MobiDB-lite"/>
    </source>
</evidence>
<protein>
    <submittedName>
        <fullName evidence="2">Uncharacterized protein</fullName>
    </submittedName>
</protein>
<gene>
    <name evidence="2" type="ORF">NLJ89_g10447</name>
</gene>
<accession>A0A9W8JYP2</accession>
<organism evidence="2 3">
    <name type="scientific">Agrocybe chaxingu</name>
    <dbReference type="NCBI Taxonomy" id="84603"/>
    <lineage>
        <taxon>Eukaryota</taxon>
        <taxon>Fungi</taxon>
        <taxon>Dikarya</taxon>
        <taxon>Basidiomycota</taxon>
        <taxon>Agaricomycotina</taxon>
        <taxon>Agaricomycetes</taxon>
        <taxon>Agaricomycetidae</taxon>
        <taxon>Agaricales</taxon>
        <taxon>Agaricineae</taxon>
        <taxon>Strophariaceae</taxon>
        <taxon>Agrocybe</taxon>
    </lineage>
</organism>
<reference evidence="2" key="1">
    <citation type="submission" date="2022-07" db="EMBL/GenBank/DDBJ databases">
        <title>Genome Sequence of Agrocybe chaxingu.</title>
        <authorList>
            <person name="Buettner E."/>
        </authorList>
    </citation>
    <scope>NUCLEOTIDE SEQUENCE</scope>
    <source>
        <strain evidence="2">MP-N11</strain>
    </source>
</reference>
<sequence length="230" mass="24517">MSEAETTALFTWLDGQTNITTLRFPKLEDCHLSSPLTPKTNLPEQSGAATAPSSPHLKVFPTLSPFATPIPSPSSACFNVPSVPQTPSSPFNSTTLLPNLAEFHATPSLLMHLFPSVNTLRRPLKAVSLNITTTLYSGLRPAALMSSLRGINRLSLRFSDSVDRRSFEKVIGAAGAALGCPSKDALDDPFAEPKGPSGGLHALEISFQAPAAAKSGRDEVCFMFCTFDVD</sequence>
<dbReference type="OrthoDB" id="3067712at2759"/>
<name>A0A9W8JYP2_9AGAR</name>
<feature type="compositionally biased region" description="Polar residues" evidence="1">
    <location>
        <begin position="35"/>
        <end position="53"/>
    </location>
</feature>